<keyword evidence="3 7" id="KW-1134">Transmembrane beta strand</keyword>
<proteinExistence type="inferred from homology"/>
<evidence type="ECO:0000256" key="4">
    <source>
        <dbReference type="ARBA" id="ARBA00022692"/>
    </source>
</evidence>
<dbReference type="InterPro" id="IPR023996">
    <property type="entry name" value="TonB-dep_OMP_SusC/RagA"/>
</dbReference>
<dbReference type="InterPro" id="IPR012910">
    <property type="entry name" value="Plug_dom"/>
</dbReference>
<evidence type="ECO:0000313" key="11">
    <source>
        <dbReference type="Proteomes" id="UP000000852"/>
    </source>
</evidence>
<dbReference type="SUPFAM" id="SSF49464">
    <property type="entry name" value="Carboxypeptidase regulatory domain-like"/>
    <property type="match status" value="1"/>
</dbReference>
<dbReference type="OrthoDB" id="600887at2"/>
<dbReference type="GO" id="GO:0009279">
    <property type="term" value="C:cell outer membrane"/>
    <property type="evidence" value="ECO:0007669"/>
    <property type="project" value="UniProtKB-SubCell"/>
</dbReference>
<dbReference type="HOGENOM" id="CLU_004317_1_1_10"/>
<dbReference type="Pfam" id="PF13715">
    <property type="entry name" value="CarbopepD_reg_2"/>
    <property type="match status" value="1"/>
</dbReference>
<dbReference type="InterPro" id="IPR039426">
    <property type="entry name" value="TonB-dep_rcpt-like"/>
</dbReference>
<evidence type="ECO:0000313" key="10">
    <source>
        <dbReference type="EMBL" id="ACU05565.1"/>
    </source>
</evidence>
<dbReference type="NCBIfam" id="TIGR04056">
    <property type="entry name" value="OMP_RagA_SusC"/>
    <property type="match status" value="1"/>
</dbReference>
<keyword evidence="4 7" id="KW-0812">Transmembrane</keyword>
<evidence type="ECO:0000256" key="7">
    <source>
        <dbReference type="PROSITE-ProRule" id="PRU01360"/>
    </source>
</evidence>
<sequence>MQNFIKPRQFLTARFVPLYVFFLLSFSLNTSAQVTTQPLINSTLNGTVKDAKTGETLPGALIKIEGTSHQVTADHAGKFRFVTGQKFPYTLIVNYVGYDQVKLFVDGSPVEIRLTATQNQLGEVVVVGYGTQKKQDVIGSISQISANKINNRQTPQLSNALTGQLSGVTVIQRSGKPGAGSGDINIRGVGSFGAATTPLIIVDGIPASNFNEIDPNDVASVSVLKDASSAAIYGARAANGVVLITTKNGKAGKTRISYNAYAGFQKATAYPEFVNSWEFAELYNEASGSQSYTPADIQKYRDGSNPDLFPNTNFIDAVLSKNGIQTAHNITASGGTEKNQFNISGGYLFQDGLVVKNYYNKYNLRLNLVNELSPKLTLTTRISAINSDANEPGTPATLDANGVLGIISSTVRYPAIYAGKLSDGTYGLGVVQKGTPISFLETESFTKTKNQNLSANLRLDYQAVPELKLSILGAYNQLTNNQKDFSASQVLNPTLTLGPNQLSISTGNTQYKTLQLLADYTKTINKHAFGLLAGASYEDNHTESLDASRDKLPGNDLTEINVGAQDNQKNAGTASEWAIQSVFGRLKYNFDQRYLFEGTIRYDGSSRFPTTSKYAFFPSAAIGWRISQEKFIKDKISWLNDLKLRASYGILGNQNIANYPYQNTLNTGVNYSFGGVISSGVALTQLTDPNLHWESTRTADIGIDVSLFKGKLNAGATYFDRNTYDILYSPASSVSTILGFDLSQQNTGKLVNKGLEFTLDHINTVGAFTYNINANLTIINNKVKDLGVGNIRQPNGLTGNGSSLFIGHPLELYYGYIADGLFVDAADVGTWPNMTAINPSAKPGDIRYKDISGPDGVPDGKVDATYDRAVLGSRIPKYSYGINLGAAYKGFDFNVLFQGIAGVKGTLDSYAGYAFNNFGNVQTWQKDERWTADNPRRDAGYPRLEIISNSGTPNTLTSSFWIINTSYIKIKSAQLGYTLPGPVSAKAGLSKARIYLSGENFLNWNNYRKGWDPEINTGGSYYPILATYTVGLNVTF</sequence>
<dbReference type="NCBIfam" id="TIGR04057">
    <property type="entry name" value="SusC_RagA_signa"/>
    <property type="match status" value="1"/>
</dbReference>
<evidence type="ECO:0000256" key="1">
    <source>
        <dbReference type="ARBA" id="ARBA00004571"/>
    </source>
</evidence>
<protein>
    <submittedName>
        <fullName evidence="10">TonB-dependent receptor plug</fullName>
    </submittedName>
</protein>
<dbReference type="Gene3D" id="2.40.170.20">
    <property type="entry name" value="TonB-dependent receptor, beta-barrel domain"/>
    <property type="match status" value="1"/>
</dbReference>
<dbReference type="InterPro" id="IPR036942">
    <property type="entry name" value="Beta-barrel_TonB_sf"/>
</dbReference>
<dbReference type="SUPFAM" id="SSF56935">
    <property type="entry name" value="Porins"/>
    <property type="match status" value="1"/>
</dbReference>
<dbReference type="PROSITE" id="PS52016">
    <property type="entry name" value="TONB_DEPENDENT_REC_3"/>
    <property type="match status" value="1"/>
</dbReference>
<name>C6XSK2_PEDHD</name>
<comment type="subcellular location">
    <subcellularLocation>
        <location evidence="1 7">Cell outer membrane</location>
        <topology evidence="1 7">Multi-pass membrane protein</topology>
    </subcellularLocation>
</comment>
<dbReference type="EMBL" id="CP001681">
    <property type="protein sequence ID" value="ACU05565.1"/>
    <property type="molecule type" value="Genomic_DNA"/>
</dbReference>
<comment type="similarity">
    <text evidence="7">Belongs to the TonB-dependent receptor family.</text>
</comment>
<keyword evidence="11" id="KW-1185">Reference proteome</keyword>
<keyword evidence="2 7" id="KW-0813">Transport</keyword>
<dbReference type="InterPro" id="IPR023997">
    <property type="entry name" value="TonB-dep_OMP_SusC/RagA_CS"/>
</dbReference>
<dbReference type="InterPro" id="IPR037066">
    <property type="entry name" value="Plug_dom_sf"/>
</dbReference>
<keyword evidence="5 7" id="KW-0472">Membrane</keyword>
<evidence type="ECO:0000256" key="3">
    <source>
        <dbReference type="ARBA" id="ARBA00022452"/>
    </source>
</evidence>
<dbReference type="Gene3D" id="2.60.40.1120">
    <property type="entry name" value="Carboxypeptidase-like, regulatory domain"/>
    <property type="match status" value="1"/>
</dbReference>
<evidence type="ECO:0000256" key="8">
    <source>
        <dbReference type="SAM" id="SignalP"/>
    </source>
</evidence>
<dbReference type="InterPro" id="IPR008969">
    <property type="entry name" value="CarboxyPept-like_regulatory"/>
</dbReference>
<evidence type="ECO:0000259" key="9">
    <source>
        <dbReference type="Pfam" id="PF07715"/>
    </source>
</evidence>
<dbReference type="STRING" id="485917.Phep_3371"/>
<keyword evidence="10" id="KW-0675">Receptor</keyword>
<evidence type="ECO:0000256" key="6">
    <source>
        <dbReference type="ARBA" id="ARBA00023237"/>
    </source>
</evidence>
<dbReference type="RefSeq" id="WP_015809174.1">
    <property type="nucleotide sequence ID" value="NC_013061.1"/>
</dbReference>
<dbReference type="Gene3D" id="2.170.130.10">
    <property type="entry name" value="TonB-dependent receptor, plug domain"/>
    <property type="match status" value="1"/>
</dbReference>
<organism evidence="10 11">
    <name type="scientific">Pedobacter heparinus (strain ATCC 13125 / DSM 2366 / CIP 104194 / JCM 7457 / NBRC 12017 / NCIMB 9290 / NRRL B-14731 / HIM 762-3)</name>
    <dbReference type="NCBI Taxonomy" id="485917"/>
    <lineage>
        <taxon>Bacteria</taxon>
        <taxon>Pseudomonadati</taxon>
        <taxon>Bacteroidota</taxon>
        <taxon>Sphingobacteriia</taxon>
        <taxon>Sphingobacteriales</taxon>
        <taxon>Sphingobacteriaceae</taxon>
        <taxon>Pedobacter</taxon>
    </lineage>
</organism>
<evidence type="ECO:0000256" key="2">
    <source>
        <dbReference type="ARBA" id="ARBA00022448"/>
    </source>
</evidence>
<gene>
    <name evidence="10" type="ordered locus">Phep_3371</name>
</gene>
<dbReference type="KEGG" id="phe:Phep_3371"/>
<dbReference type="Pfam" id="PF07715">
    <property type="entry name" value="Plug"/>
    <property type="match status" value="1"/>
</dbReference>
<feature type="chain" id="PRO_5002974206" evidence="8">
    <location>
        <begin position="33"/>
        <end position="1036"/>
    </location>
</feature>
<evidence type="ECO:0000256" key="5">
    <source>
        <dbReference type="ARBA" id="ARBA00023136"/>
    </source>
</evidence>
<accession>C6XSK2</accession>
<dbReference type="Proteomes" id="UP000000852">
    <property type="component" value="Chromosome"/>
</dbReference>
<dbReference type="AlphaFoldDB" id="C6XSK2"/>
<feature type="signal peptide" evidence="8">
    <location>
        <begin position="1"/>
        <end position="32"/>
    </location>
</feature>
<keyword evidence="8" id="KW-0732">Signal</keyword>
<dbReference type="eggNOG" id="COG1629">
    <property type="taxonomic scope" value="Bacteria"/>
</dbReference>
<feature type="domain" description="TonB-dependent receptor plug" evidence="9">
    <location>
        <begin position="133"/>
        <end position="241"/>
    </location>
</feature>
<keyword evidence="6 7" id="KW-0998">Cell outer membrane</keyword>
<reference evidence="10 11" key="1">
    <citation type="journal article" date="2009" name="Stand. Genomic Sci.">
        <title>Complete genome sequence of Pedobacter heparinus type strain (HIM 762-3).</title>
        <authorList>
            <person name="Han C."/>
            <person name="Spring S."/>
            <person name="Lapidus A."/>
            <person name="Del Rio T.G."/>
            <person name="Tice H."/>
            <person name="Copeland A."/>
            <person name="Cheng J.F."/>
            <person name="Lucas S."/>
            <person name="Chen F."/>
            <person name="Nolan M."/>
            <person name="Bruce D."/>
            <person name="Goodwin L."/>
            <person name="Pitluck S."/>
            <person name="Ivanova N."/>
            <person name="Mavromatis K."/>
            <person name="Mikhailova N."/>
            <person name="Pati A."/>
            <person name="Chen A."/>
            <person name="Palaniappan K."/>
            <person name="Land M."/>
            <person name="Hauser L."/>
            <person name="Chang Y.J."/>
            <person name="Jeffries C.C."/>
            <person name="Saunders E."/>
            <person name="Chertkov O."/>
            <person name="Brettin T."/>
            <person name="Goker M."/>
            <person name="Rohde M."/>
            <person name="Bristow J."/>
            <person name="Eisen J.A."/>
            <person name="Markowitz V."/>
            <person name="Hugenholtz P."/>
            <person name="Kyrpides N.C."/>
            <person name="Klenk H.P."/>
            <person name="Detter J.C."/>
        </authorList>
    </citation>
    <scope>NUCLEOTIDE SEQUENCE [LARGE SCALE GENOMIC DNA]</scope>
    <source>
        <strain evidence="11">ATCC 13125 / DSM 2366 / CIP 104194 / JCM 7457 / NBRC 12017 / NCIMB 9290 / NRRL B-14731 / HIM 762-3</strain>
    </source>
</reference>
<dbReference type="FunFam" id="2.170.130.10:FF:000003">
    <property type="entry name" value="SusC/RagA family TonB-linked outer membrane protein"/>
    <property type="match status" value="1"/>
</dbReference>